<dbReference type="SUPFAM" id="SSF109604">
    <property type="entry name" value="HD-domain/PDEase-like"/>
    <property type="match status" value="1"/>
</dbReference>
<evidence type="ECO:0000313" key="3">
    <source>
        <dbReference type="Proteomes" id="UP000679722"/>
    </source>
</evidence>
<comment type="caution">
    <text evidence="2">The sequence shown here is derived from an EMBL/GenBank/DDBJ whole genome shotgun (WGS) entry which is preliminary data.</text>
</comment>
<dbReference type="Proteomes" id="UP000679722">
    <property type="component" value="Unassembled WGS sequence"/>
</dbReference>
<keyword evidence="3" id="KW-1185">Reference proteome</keyword>
<gene>
    <name evidence="2" type="ORF">J9B83_12425</name>
</gene>
<evidence type="ECO:0000313" key="2">
    <source>
        <dbReference type="EMBL" id="MBR7889742.1"/>
    </source>
</evidence>
<sequence length="490" mass="55480">MKETSPTGLNEWLHFLKDKKFPVREKHLSRLKNQIKNGDTLDNMRDNIASDPLLAFAILNEANRNIRNKNNDITSPLHAAAIVGINGIVRLLPNFAPYYLDPKQTSPHLSAFLSEVQTSYEAASIAKLWVSKKQPSGSDDIFWITLFRDTAKWLLWLYAYPTMTRINQRLKKGEAASHVELSELGCRIDEITARLFILWHTPHRIVEGFYSKNVPNSSELQTLAHLAHDIDQLPNLTENKRLTILINNPLIFSYCANKVAHEAHLTGWDSKHLPFLYRVVAASMHCYLSEITYTAHIATVQSARHYNIGGKAPLAQQLLNPDLYLRYAPKPKTPNCPVSSLKKALNKHSLFDTKQKANMALKAITKSIPSLKHCIIFKHANHKTLPLYQSGYEINKVKMVKWNTHSSVFSKLSQQATAVHFSNKTLESAQVSLPYGADKILEKNSQLVLLSTQVTQKETVIFWIETSAAFNQKDYTTLKKIVSAISHRAA</sequence>
<dbReference type="Pfam" id="PF08668">
    <property type="entry name" value="HDOD"/>
    <property type="match status" value="1"/>
</dbReference>
<name>A0ABS5HE09_9GAMM</name>
<evidence type="ECO:0000259" key="1">
    <source>
        <dbReference type="PROSITE" id="PS51833"/>
    </source>
</evidence>
<organism evidence="2 3">
    <name type="scientific">Marinomonas vulgaris</name>
    <dbReference type="NCBI Taxonomy" id="2823372"/>
    <lineage>
        <taxon>Bacteria</taxon>
        <taxon>Pseudomonadati</taxon>
        <taxon>Pseudomonadota</taxon>
        <taxon>Gammaproteobacteria</taxon>
        <taxon>Oceanospirillales</taxon>
        <taxon>Oceanospirillaceae</taxon>
        <taxon>Marinomonas</taxon>
    </lineage>
</organism>
<dbReference type="EMBL" id="JAGSSV010000018">
    <property type="protein sequence ID" value="MBR7889742.1"/>
    <property type="molecule type" value="Genomic_DNA"/>
</dbReference>
<proteinExistence type="predicted"/>
<reference evidence="3" key="1">
    <citation type="submission" date="2023-07" db="EMBL/GenBank/DDBJ databases">
        <title>Marinomonas vulgaris A79, complete genome.</title>
        <authorList>
            <person name="Ying J.-J."/>
        </authorList>
    </citation>
    <scope>NUCLEOTIDE SEQUENCE [LARGE SCALE GENOMIC DNA]</scope>
    <source>
        <strain evidence="3">A79</strain>
    </source>
</reference>
<dbReference type="Gene3D" id="1.10.3210.10">
    <property type="entry name" value="Hypothetical protein af1432"/>
    <property type="match status" value="1"/>
</dbReference>
<accession>A0ABS5HE09</accession>
<dbReference type="PROSITE" id="PS51833">
    <property type="entry name" value="HDOD"/>
    <property type="match status" value="1"/>
</dbReference>
<protein>
    <submittedName>
        <fullName evidence="2">HDOD domain-containing protein</fullName>
    </submittedName>
</protein>
<dbReference type="InterPro" id="IPR013976">
    <property type="entry name" value="HDOD"/>
</dbReference>
<feature type="domain" description="HDOD" evidence="1">
    <location>
        <begin position="21"/>
        <end position="215"/>
    </location>
</feature>